<evidence type="ECO:0000313" key="3">
    <source>
        <dbReference type="Proteomes" id="UP000322234"/>
    </source>
</evidence>
<evidence type="ECO:0000256" key="1">
    <source>
        <dbReference type="SAM" id="MobiDB-lite"/>
    </source>
</evidence>
<organism evidence="2 3">
    <name type="scientific">Bos mutus</name>
    <name type="common">wild yak</name>
    <dbReference type="NCBI Taxonomy" id="72004"/>
    <lineage>
        <taxon>Eukaryota</taxon>
        <taxon>Metazoa</taxon>
        <taxon>Chordata</taxon>
        <taxon>Craniata</taxon>
        <taxon>Vertebrata</taxon>
        <taxon>Euteleostomi</taxon>
        <taxon>Mammalia</taxon>
        <taxon>Eutheria</taxon>
        <taxon>Laurasiatheria</taxon>
        <taxon>Artiodactyla</taxon>
        <taxon>Ruminantia</taxon>
        <taxon>Pecora</taxon>
        <taxon>Bovidae</taxon>
        <taxon>Bovinae</taxon>
        <taxon>Bos</taxon>
    </lineage>
</organism>
<name>A0A6B0SIV5_9CETA</name>
<feature type="region of interest" description="Disordered" evidence="1">
    <location>
        <begin position="53"/>
        <end position="78"/>
    </location>
</feature>
<dbReference type="Proteomes" id="UP000322234">
    <property type="component" value="Unassembled WGS sequence"/>
</dbReference>
<keyword evidence="3" id="KW-1185">Reference proteome</keyword>
<dbReference type="EMBL" id="VBQZ03004253">
    <property type="protein sequence ID" value="MXQ99954.1"/>
    <property type="molecule type" value="Genomic_DNA"/>
</dbReference>
<sequence length="78" mass="8426">MALLLLSFHPQKESSNGQQMAFVDVWPHEPPDAGAKNGGRPNHTTRMFSLLFPGADKNNAGKKQKAGEKSGHCAIIGR</sequence>
<reference evidence="2" key="1">
    <citation type="submission" date="2019-10" db="EMBL/GenBank/DDBJ databases">
        <title>The sequence and de novo assembly of the wild yak genome.</title>
        <authorList>
            <person name="Liu Y."/>
        </authorList>
    </citation>
    <scope>NUCLEOTIDE SEQUENCE [LARGE SCALE GENOMIC DNA]</scope>
    <source>
        <strain evidence="2">WY2019</strain>
    </source>
</reference>
<proteinExistence type="predicted"/>
<evidence type="ECO:0000313" key="2">
    <source>
        <dbReference type="EMBL" id="MXQ99954.1"/>
    </source>
</evidence>
<protein>
    <submittedName>
        <fullName evidence="2">Uncharacterized protein</fullName>
    </submittedName>
</protein>
<gene>
    <name evidence="2" type="ORF">E5288_WYG021770</name>
</gene>
<dbReference type="AlphaFoldDB" id="A0A6B0SIV5"/>
<comment type="caution">
    <text evidence="2">The sequence shown here is derived from an EMBL/GenBank/DDBJ whole genome shotgun (WGS) entry which is preliminary data.</text>
</comment>
<accession>A0A6B0SIV5</accession>